<feature type="compositionally biased region" description="Low complexity" evidence="1">
    <location>
        <begin position="26"/>
        <end position="39"/>
    </location>
</feature>
<feature type="region of interest" description="Disordered" evidence="1">
    <location>
        <begin position="222"/>
        <end position="264"/>
    </location>
</feature>
<dbReference type="OrthoDB" id="3645916at2759"/>
<proteinExistence type="predicted"/>
<evidence type="ECO:0000313" key="2">
    <source>
        <dbReference type="EMBL" id="KAJ4332910.1"/>
    </source>
</evidence>
<dbReference type="Proteomes" id="UP001140562">
    <property type="component" value="Unassembled WGS sequence"/>
</dbReference>
<keyword evidence="3" id="KW-1185">Reference proteome</keyword>
<feature type="compositionally biased region" description="Pro residues" evidence="1">
    <location>
        <begin position="385"/>
        <end position="398"/>
    </location>
</feature>
<evidence type="ECO:0000313" key="3">
    <source>
        <dbReference type="Proteomes" id="UP001140562"/>
    </source>
</evidence>
<dbReference type="AlphaFoldDB" id="A0A9W9BWI2"/>
<protein>
    <submittedName>
        <fullName evidence="2">Uncharacterized protein</fullName>
    </submittedName>
</protein>
<dbReference type="EMBL" id="JAPEUV010000106">
    <property type="protein sequence ID" value="KAJ4332910.1"/>
    <property type="molecule type" value="Genomic_DNA"/>
</dbReference>
<evidence type="ECO:0000256" key="1">
    <source>
        <dbReference type="SAM" id="MobiDB-lite"/>
    </source>
</evidence>
<organism evidence="2 3">
    <name type="scientific">Didymella glomerata</name>
    <dbReference type="NCBI Taxonomy" id="749621"/>
    <lineage>
        <taxon>Eukaryota</taxon>
        <taxon>Fungi</taxon>
        <taxon>Dikarya</taxon>
        <taxon>Ascomycota</taxon>
        <taxon>Pezizomycotina</taxon>
        <taxon>Dothideomycetes</taxon>
        <taxon>Pleosporomycetidae</taxon>
        <taxon>Pleosporales</taxon>
        <taxon>Pleosporineae</taxon>
        <taxon>Didymellaceae</taxon>
        <taxon>Didymella</taxon>
    </lineage>
</organism>
<name>A0A9W9BWI2_9PLEO</name>
<accession>A0A9W9BWI2</accession>
<feature type="region of interest" description="Disordered" evidence="1">
    <location>
        <begin position="365"/>
        <end position="428"/>
    </location>
</feature>
<gene>
    <name evidence="2" type="ORF">N0V87_008040</name>
</gene>
<feature type="region of interest" description="Disordered" evidence="1">
    <location>
        <begin position="128"/>
        <end position="181"/>
    </location>
</feature>
<feature type="compositionally biased region" description="Basic and acidic residues" evidence="1">
    <location>
        <begin position="137"/>
        <end position="163"/>
    </location>
</feature>
<feature type="compositionally biased region" description="Polar residues" evidence="1">
    <location>
        <begin position="402"/>
        <end position="414"/>
    </location>
</feature>
<feature type="region of interest" description="Disordered" evidence="1">
    <location>
        <begin position="1"/>
        <end position="43"/>
    </location>
</feature>
<comment type="caution">
    <text evidence="2">The sequence shown here is derived from an EMBL/GenBank/DDBJ whole genome shotgun (WGS) entry which is preliminary data.</text>
</comment>
<sequence length="428" mass="47653">MQTSAPDCEETPPFTTPDASMDEQQPGSPASPDSAEASSGRIDPLVTKAAKRIADVINDFKRELDTRDGIWAHVQGSVELALKPSVGPTTYTLTITPDEDGDEYPVTVKVALKKPEVITIEADAPLAAQPTFKPTRRASDAELEKDIVSRRKRKLDNGDDGTNKRPRTGSDEDDEDSMPLITKEDLDDLLVKLREDVQEDTTETVNHVQRLLRRFKDEWHEQTKRDFEQTQTLQPGGPIRNSISVAGAGPSTSFPSSDGERDDANASITEVIRREAGLLSRQIKWVEDCRRLANEAHVQREDTWRTSSAGFHDQQRQDRENFQNRVVHESALHSQTLNQILNEVKAIGLHAQNMKWETPSYLNHMPNASPQVPTPPAFPTQAAPPAFPTQPPQPPQPRRTPLSGSRQPVQQQKHFTWKTGRGPGTQNG</sequence>
<reference evidence="2" key="1">
    <citation type="submission" date="2022-10" db="EMBL/GenBank/DDBJ databases">
        <title>Tapping the CABI collections for fungal endophytes: first genome assemblies for Collariella, Neodidymelliopsis, Ascochyta clinopodiicola, Didymella pomorum, Didymosphaeria variabile, Neocosmospora piperis and Neocucurbitaria cava.</title>
        <authorList>
            <person name="Hill R."/>
        </authorList>
    </citation>
    <scope>NUCLEOTIDE SEQUENCE</scope>
    <source>
        <strain evidence="2">IMI 360193</strain>
    </source>
</reference>